<reference evidence="1" key="1">
    <citation type="submission" date="2020-04" db="EMBL/GenBank/DDBJ databases">
        <authorList>
            <person name="Chiriac C."/>
            <person name="Salcher M."/>
            <person name="Ghai R."/>
            <person name="Kavagutti S V."/>
        </authorList>
    </citation>
    <scope>NUCLEOTIDE SEQUENCE</scope>
</reference>
<evidence type="ECO:0000313" key="1">
    <source>
        <dbReference type="EMBL" id="CAB4126663.1"/>
    </source>
</evidence>
<organism evidence="1">
    <name type="scientific">uncultured Caudovirales phage</name>
    <dbReference type="NCBI Taxonomy" id="2100421"/>
    <lineage>
        <taxon>Viruses</taxon>
        <taxon>Duplodnaviria</taxon>
        <taxon>Heunggongvirae</taxon>
        <taxon>Uroviricota</taxon>
        <taxon>Caudoviricetes</taxon>
        <taxon>Peduoviridae</taxon>
        <taxon>Maltschvirus</taxon>
        <taxon>Maltschvirus maltsch</taxon>
    </lineage>
</organism>
<dbReference type="EMBL" id="LR796208">
    <property type="protein sequence ID" value="CAB4126663.1"/>
    <property type="molecule type" value="Genomic_DNA"/>
</dbReference>
<gene>
    <name evidence="1" type="ORF">UFOVP84_12</name>
</gene>
<proteinExistence type="predicted"/>
<name>A0A6J5L096_9CAUD</name>
<sequence length="186" mass="18945">MANCKGECNKQLQGLASRVAQAEDNVANHFKGISDLVENMSTNIFTMPSALASLPIYNGLPGGMEILQALKNMIPDPDMMRQLMLAQAEGLADTLAATMDSIGAAMIAQATAAVSAAEAVVVTAEDTLAAAIAAGEQAPIDAANAALALAQGSVDAAKAAKDSVSGFMDGQAKISKCKTKSFLLGD</sequence>
<protein>
    <submittedName>
        <fullName evidence="1">Uncharacterized protein</fullName>
    </submittedName>
</protein>
<accession>A0A6J5L096</accession>